<feature type="compositionally biased region" description="Gly residues" evidence="1">
    <location>
        <begin position="31"/>
        <end position="40"/>
    </location>
</feature>
<gene>
    <name evidence="2" type="ORF">BAOM_5075</name>
</gene>
<evidence type="ECO:0000313" key="2">
    <source>
        <dbReference type="EMBL" id="AZV45604.1"/>
    </source>
</evidence>
<feature type="region of interest" description="Disordered" evidence="1">
    <location>
        <begin position="16"/>
        <end position="72"/>
    </location>
</feature>
<dbReference type="AlphaFoldDB" id="A0A3Q9RRH8"/>
<sequence>MSGAQILELIETAKKAGLGEYLTQNPVAQGKGTGKGPGKGTGKKPGKGTGKGPGKGTGKKPGKGTGKKPGKR</sequence>
<accession>A0A3Q9RRH8</accession>
<protein>
    <submittedName>
        <fullName evidence="2">Membrane protein</fullName>
    </submittedName>
</protein>
<dbReference type="Proteomes" id="UP000283095">
    <property type="component" value="Chromosome"/>
</dbReference>
<dbReference type="EMBL" id="CP026095">
    <property type="protein sequence ID" value="AZV45604.1"/>
    <property type="molecule type" value="Genomic_DNA"/>
</dbReference>
<feature type="compositionally biased region" description="Gly residues" evidence="1">
    <location>
        <begin position="47"/>
        <end position="56"/>
    </location>
</feature>
<reference evidence="2 3" key="1">
    <citation type="submission" date="2018-01" db="EMBL/GenBank/DDBJ databases">
        <title>Bacillus asahii Genome sequencing and assembly.</title>
        <authorList>
            <person name="Jiang H."/>
            <person name="Feng Y."/>
            <person name="Zhao F."/>
            <person name="Lin X."/>
        </authorList>
    </citation>
    <scope>NUCLEOTIDE SEQUENCE [LARGE SCALE GENOMIC DNA]</scope>
    <source>
        <strain evidence="2 3">OM18</strain>
    </source>
</reference>
<feature type="compositionally biased region" description="Basic residues" evidence="1">
    <location>
        <begin position="57"/>
        <end position="72"/>
    </location>
</feature>
<evidence type="ECO:0000256" key="1">
    <source>
        <dbReference type="SAM" id="MobiDB-lite"/>
    </source>
</evidence>
<dbReference type="RefSeq" id="WP_127762350.1">
    <property type="nucleotide sequence ID" value="NZ_CP026095.1"/>
</dbReference>
<evidence type="ECO:0000313" key="3">
    <source>
        <dbReference type="Proteomes" id="UP000283095"/>
    </source>
</evidence>
<dbReference type="KEGG" id="pasa:BAOM_5075"/>
<organism evidence="2 3">
    <name type="scientific">Peribacillus asahii</name>
    <dbReference type="NCBI Taxonomy" id="228899"/>
    <lineage>
        <taxon>Bacteria</taxon>
        <taxon>Bacillati</taxon>
        <taxon>Bacillota</taxon>
        <taxon>Bacilli</taxon>
        <taxon>Bacillales</taxon>
        <taxon>Bacillaceae</taxon>
        <taxon>Peribacillus</taxon>
    </lineage>
</organism>
<name>A0A3Q9RRH8_9BACI</name>
<proteinExistence type="predicted"/>